<protein>
    <recommendedName>
        <fullName evidence="10">Transcription factor domain-containing protein</fullName>
    </recommendedName>
</protein>
<dbReference type="GO" id="GO:0000981">
    <property type="term" value="F:DNA-binding transcription factor activity, RNA polymerase II-specific"/>
    <property type="evidence" value="ECO:0007669"/>
    <property type="project" value="InterPro"/>
</dbReference>
<evidence type="ECO:0000313" key="8">
    <source>
        <dbReference type="EMBL" id="KIX93912.1"/>
    </source>
</evidence>
<dbReference type="PANTHER" id="PTHR40626:SF10">
    <property type="entry name" value="C2H2-TYPE DOMAIN-CONTAINING PROTEIN"/>
    <property type="match status" value="1"/>
</dbReference>
<sequence length="474" mass="52979">MALVLRQIQRRSSNEQDRETSSPSATQPQNLSNYPPSNIFPGLVTSDDCSNALGQMGFITHRRTKEVDWHGQLQTCQAILALMVMGTWGTRDVVREILALQSVLAILVREDGLSNLDDDVPPPQHCVHAGDPDRTSWVTWACAESRKRTKLLTYCFFNLQAVAYNITPLITTAEISSVIRKYRGLLSGQLCGSLPTQKRSLKFKSIRVSSRNYILISALLQRIFSLRLSTTGTIPGTNLLDFRPDEIDILSHALQLWQALRKEAPGSSLDPQSPSGPVAFNSSALLRLAWIRFHSDLGPCRSLWSRDPLLIAASFRSCPPLQRSPRLSHAILQAAHALSIPVRLGINFVARTQTFSWSIQHSLCNLKCAILLDRWLGEIVLTLPQHPLTTEEINIINLLRGVIRESDLYVPEIITDSTAIECQQRSIRYLRVAVIPLWAMIYDGIHVFDVVSTIGSSLKVHAQRLEEKQALASE</sequence>
<keyword evidence="3" id="KW-0677">Repeat</keyword>
<reference evidence="8 9" key="1">
    <citation type="submission" date="2015-01" db="EMBL/GenBank/DDBJ databases">
        <title>The Genome Sequence of Fonsecaea multimorphosa CBS 102226.</title>
        <authorList>
            <consortium name="The Broad Institute Genomics Platform"/>
            <person name="Cuomo C."/>
            <person name="de Hoog S."/>
            <person name="Gorbushina A."/>
            <person name="Stielow B."/>
            <person name="Teixiera M."/>
            <person name="Abouelleil A."/>
            <person name="Chapman S.B."/>
            <person name="Priest M."/>
            <person name="Young S.K."/>
            <person name="Wortman J."/>
            <person name="Nusbaum C."/>
            <person name="Birren B."/>
        </authorList>
    </citation>
    <scope>NUCLEOTIDE SEQUENCE [LARGE SCALE GENOMIC DNA]</scope>
    <source>
        <strain evidence="8 9">CBS 102226</strain>
    </source>
</reference>
<feature type="region of interest" description="Disordered" evidence="7">
    <location>
        <begin position="9"/>
        <end position="37"/>
    </location>
</feature>
<organism evidence="8 9">
    <name type="scientific">Fonsecaea multimorphosa CBS 102226</name>
    <dbReference type="NCBI Taxonomy" id="1442371"/>
    <lineage>
        <taxon>Eukaryota</taxon>
        <taxon>Fungi</taxon>
        <taxon>Dikarya</taxon>
        <taxon>Ascomycota</taxon>
        <taxon>Pezizomycotina</taxon>
        <taxon>Eurotiomycetes</taxon>
        <taxon>Chaetothyriomycetidae</taxon>
        <taxon>Chaetothyriales</taxon>
        <taxon>Herpotrichiellaceae</taxon>
        <taxon>Fonsecaea</taxon>
    </lineage>
</organism>
<keyword evidence="9" id="KW-1185">Reference proteome</keyword>
<dbReference type="GO" id="GO:0005634">
    <property type="term" value="C:nucleus"/>
    <property type="evidence" value="ECO:0007669"/>
    <property type="project" value="UniProtKB-SubCell"/>
</dbReference>
<evidence type="ECO:0000313" key="9">
    <source>
        <dbReference type="Proteomes" id="UP000053411"/>
    </source>
</evidence>
<gene>
    <name evidence="8" type="ORF">Z520_10249</name>
</gene>
<dbReference type="EMBL" id="KN848090">
    <property type="protein sequence ID" value="KIX93912.1"/>
    <property type="molecule type" value="Genomic_DNA"/>
</dbReference>
<dbReference type="AlphaFoldDB" id="A0A0D2JL02"/>
<evidence type="ECO:0000256" key="5">
    <source>
        <dbReference type="ARBA" id="ARBA00022833"/>
    </source>
</evidence>
<dbReference type="PANTHER" id="PTHR40626">
    <property type="entry name" value="MIP31509P"/>
    <property type="match status" value="1"/>
</dbReference>
<feature type="compositionally biased region" description="Polar residues" evidence="7">
    <location>
        <begin position="21"/>
        <end position="36"/>
    </location>
</feature>
<evidence type="ECO:0000256" key="6">
    <source>
        <dbReference type="ARBA" id="ARBA00023242"/>
    </source>
</evidence>
<dbReference type="STRING" id="1442371.A0A0D2JL02"/>
<dbReference type="OrthoDB" id="654211at2759"/>
<dbReference type="VEuPathDB" id="FungiDB:Z520_10249"/>
<dbReference type="InterPro" id="IPR051059">
    <property type="entry name" value="VerF-like"/>
</dbReference>
<evidence type="ECO:0000256" key="1">
    <source>
        <dbReference type="ARBA" id="ARBA00004123"/>
    </source>
</evidence>
<dbReference type="GO" id="GO:0000978">
    <property type="term" value="F:RNA polymerase II cis-regulatory region sequence-specific DNA binding"/>
    <property type="evidence" value="ECO:0007669"/>
    <property type="project" value="InterPro"/>
</dbReference>
<proteinExistence type="predicted"/>
<name>A0A0D2JL02_9EURO</name>
<keyword evidence="2" id="KW-0479">Metal-binding</keyword>
<evidence type="ECO:0000256" key="2">
    <source>
        <dbReference type="ARBA" id="ARBA00022723"/>
    </source>
</evidence>
<dbReference type="GeneID" id="27715995"/>
<accession>A0A0D2JL02</accession>
<dbReference type="Proteomes" id="UP000053411">
    <property type="component" value="Unassembled WGS sequence"/>
</dbReference>
<comment type="subcellular location">
    <subcellularLocation>
        <location evidence="1">Nucleus</location>
    </subcellularLocation>
</comment>
<dbReference type="RefSeq" id="XP_016628035.1">
    <property type="nucleotide sequence ID" value="XM_016780742.1"/>
</dbReference>
<evidence type="ECO:0000256" key="4">
    <source>
        <dbReference type="ARBA" id="ARBA00022771"/>
    </source>
</evidence>
<keyword evidence="4" id="KW-0863">Zinc-finger</keyword>
<keyword evidence="6" id="KW-0539">Nucleus</keyword>
<evidence type="ECO:0000256" key="3">
    <source>
        <dbReference type="ARBA" id="ARBA00022737"/>
    </source>
</evidence>
<evidence type="ECO:0000256" key="7">
    <source>
        <dbReference type="SAM" id="MobiDB-lite"/>
    </source>
</evidence>
<dbReference type="GO" id="GO:0000785">
    <property type="term" value="C:chromatin"/>
    <property type="evidence" value="ECO:0007669"/>
    <property type="project" value="TreeGrafter"/>
</dbReference>
<evidence type="ECO:0008006" key="10">
    <source>
        <dbReference type="Google" id="ProtNLM"/>
    </source>
</evidence>
<dbReference type="GO" id="GO:0008270">
    <property type="term" value="F:zinc ion binding"/>
    <property type="evidence" value="ECO:0007669"/>
    <property type="project" value="UniProtKB-KW"/>
</dbReference>
<keyword evidence="5" id="KW-0862">Zinc</keyword>